<sequence>MYTFCIFCFVFWVANIGNGIFVHGAVLPSQPFFYVTDAEQLLIYIDLTFNCVFRKQVRHVGLGLCVLCSTNIITTTAMLPFSALFKKRHNFHKKTSLHKQHHLQLSQFRPLTTRVFVIFNPSSNARFFFLSVSKEALMPKQELTN</sequence>
<evidence type="ECO:0000313" key="2">
    <source>
        <dbReference type="EMBL" id="MBW29375.1"/>
    </source>
</evidence>
<dbReference type="EMBL" id="GGFM01008624">
    <property type="protein sequence ID" value="MBW29375.1"/>
    <property type="molecule type" value="Transcribed_RNA"/>
</dbReference>
<keyword evidence="1" id="KW-1133">Transmembrane helix</keyword>
<evidence type="ECO:0000256" key="1">
    <source>
        <dbReference type="SAM" id="Phobius"/>
    </source>
</evidence>
<keyword evidence="1" id="KW-0812">Transmembrane</keyword>
<keyword evidence="1" id="KW-0472">Membrane</keyword>
<reference evidence="2" key="1">
    <citation type="submission" date="2018-01" db="EMBL/GenBank/DDBJ databases">
        <title>An insight into the sialome of Amazonian anophelines.</title>
        <authorList>
            <person name="Ribeiro J.M."/>
            <person name="Scarpassa V."/>
            <person name="Calvo E."/>
        </authorList>
    </citation>
    <scope>NUCLEOTIDE SEQUENCE</scope>
    <source>
        <tissue evidence="2">Salivary glands</tissue>
    </source>
</reference>
<feature type="transmembrane region" description="Helical" evidence="1">
    <location>
        <begin position="60"/>
        <end position="85"/>
    </location>
</feature>
<proteinExistence type="predicted"/>
<organism evidence="2">
    <name type="scientific">Anopheles braziliensis</name>
    <dbReference type="NCBI Taxonomy" id="58242"/>
    <lineage>
        <taxon>Eukaryota</taxon>
        <taxon>Metazoa</taxon>
        <taxon>Ecdysozoa</taxon>
        <taxon>Arthropoda</taxon>
        <taxon>Hexapoda</taxon>
        <taxon>Insecta</taxon>
        <taxon>Pterygota</taxon>
        <taxon>Neoptera</taxon>
        <taxon>Endopterygota</taxon>
        <taxon>Diptera</taxon>
        <taxon>Nematocera</taxon>
        <taxon>Culicoidea</taxon>
        <taxon>Culicidae</taxon>
        <taxon>Anophelinae</taxon>
        <taxon>Anopheles</taxon>
    </lineage>
</organism>
<protein>
    <submittedName>
        <fullName evidence="2">Uncharacterized protein</fullName>
    </submittedName>
</protein>
<name>A0A2M3ZLJ4_9DIPT</name>
<dbReference type="AlphaFoldDB" id="A0A2M3ZLJ4"/>
<accession>A0A2M3ZLJ4</accession>